<dbReference type="GO" id="GO:0003700">
    <property type="term" value="F:DNA-binding transcription factor activity"/>
    <property type="evidence" value="ECO:0007669"/>
    <property type="project" value="TreeGrafter"/>
</dbReference>
<reference evidence="6 7" key="1">
    <citation type="submission" date="2019-08" db="EMBL/GenBank/DDBJ databases">
        <title>In-depth cultivation of the pig gut microbiome towards novel bacterial diversity and tailored functional studies.</title>
        <authorList>
            <person name="Wylensek D."/>
            <person name="Hitch T.C.A."/>
            <person name="Clavel T."/>
        </authorList>
    </citation>
    <scope>NUCLEOTIDE SEQUENCE [LARGE SCALE GENOMIC DNA]</scope>
    <source>
        <strain evidence="6 7">BBE-744-WT-12</strain>
    </source>
</reference>
<keyword evidence="7" id="KW-1185">Reference proteome</keyword>
<organism evidence="6 7">
    <name type="scientific">Victivallis lenta</name>
    <dbReference type="NCBI Taxonomy" id="2606640"/>
    <lineage>
        <taxon>Bacteria</taxon>
        <taxon>Pseudomonadati</taxon>
        <taxon>Lentisphaerota</taxon>
        <taxon>Lentisphaeria</taxon>
        <taxon>Victivallales</taxon>
        <taxon>Victivallaceae</taxon>
        <taxon>Victivallis</taxon>
    </lineage>
</organism>
<accession>A0A844G175</accession>
<dbReference type="Pfam" id="PF13377">
    <property type="entry name" value="Peripla_BP_3"/>
    <property type="match status" value="1"/>
</dbReference>
<proteinExistence type="predicted"/>
<evidence type="ECO:0000313" key="7">
    <source>
        <dbReference type="Proteomes" id="UP000435649"/>
    </source>
</evidence>
<comment type="caution">
    <text evidence="6">The sequence shown here is derived from an EMBL/GenBank/DDBJ whole genome shotgun (WGS) entry which is preliminary data.</text>
</comment>
<dbReference type="AlphaFoldDB" id="A0A844G175"/>
<evidence type="ECO:0000256" key="4">
    <source>
        <dbReference type="ARBA" id="ARBA00023163"/>
    </source>
</evidence>
<gene>
    <name evidence="6" type="ORF">FYJ85_06385</name>
</gene>
<protein>
    <submittedName>
        <fullName evidence="6">LacI family transcriptional regulator</fullName>
    </submittedName>
</protein>
<keyword evidence="2" id="KW-0805">Transcription regulation</keyword>
<keyword evidence="4" id="KW-0804">Transcription</keyword>
<evidence type="ECO:0000259" key="5">
    <source>
        <dbReference type="Pfam" id="PF13377"/>
    </source>
</evidence>
<dbReference type="Proteomes" id="UP000435649">
    <property type="component" value="Unassembled WGS sequence"/>
</dbReference>
<evidence type="ECO:0000256" key="3">
    <source>
        <dbReference type="ARBA" id="ARBA00023125"/>
    </source>
</evidence>
<evidence type="ECO:0000256" key="2">
    <source>
        <dbReference type="ARBA" id="ARBA00023015"/>
    </source>
</evidence>
<keyword evidence="1" id="KW-0678">Repressor</keyword>
<dbReference type="PANTHER" id="PTHR30146:SF148">
    <property type="entry name" value="HTH-TYPE TRANSCRIPTIONAL REPRESSOR PURR-RELATED"/>
    <property type="match status" value="1"/>
</dbReference>
<dbReference type="EMBL" id="VUNS01000005">
    <property type="protein sequence ID" value="MST96672.1"/>
    <property type="molecule type" value="Genomic_DNA"/>
</dbReference>
<dbReference type="InterPro" id="IPR046335">
    <property type="entry name" value="LacI/GalR-like_sensor"/>
</dbReference>
<dbReference type="Gene3D" id="3.40.50.2300">
    <property type="match status" value="2"/>
</dbReference>
<name>A0A844G175_9BACT</name>
<dbReference type="PANTHER" id="PTHR30146">
    <property type="entry name" value="LACI-RELATED TRANSCRIPTIONAL REPRESSOR"/>
    <property type="match status" value="1"/>
</dbReference>
<keyword evidence="3" id="KW-0238">DNA-binding</keyword>
<evidence type="ECO:0000256" key="1">
    <source>
        <dbReference type="ARBA" id="ARBA00022491"/>
    </source>
</evidence>
<dbReference type="CDD" id="cd06267">
    <property type="entry name" value="PBP1_LacI_sugar_binding-like"/>
    <property type="match status" value="1"/>
</dbReference>
<evidence type="ECO:0000313" key="6">
    <source>
        <dbReference type="EMBL" id="MST96672.1"/>
    </source>
</evidence>
<feature type="domain" description="Transcriptional regulator LacI/GalR-like sensor" evidence="5">
    <location>
        <begin position="146"/>
        <end position="277"/>
    </location>
</feature>
<dbReference type="InterPro" id="IPR028082">
    <property type="entry name" value="Peripla_BP_I"/>
</dbReference>
<dbReference type="RefSeq" id="WP_154417389.1">
    <property type="nucleotide sequence ID" value="NZ_VUNS01000005.1"/>
</dbReference>
<dbReference type="GO" id="GO:0000976">
    <property type="term" value="F:transcription cis-regulatory region binding"/>
    <property type="evidence" value="ECO:0007669"/>
    <property type="project" value="TreeGrafter"/>
</dbReference>
<dbReference type="SUPFAM" id="SSF53822">
    <property type="entry name" value="Periplasmic binding protein-like I"/>
    <property type="match status" value="1"/>
</dbReference>
<sequence length="286" mass="31391">MRELGYYANRNVKRRVGIVICPLPEQKNMMALEFFGNQIAAQEACLQEAEAESTVINLAAGAASLGLTPSRLQELSGVILLNAPSVGLLNSLKEKKIPFVVNTGAGIPGGIVCDTVGPDEAETCRIGCEYLLARRPGFGVMISVHNAYRIDGYQQELRRRSLPPIPEEDIHIVPSTDIAHFIDATHRLIRSGRRPPALIVDFYDAAAAVRSILAFSGIRVPEDILLFTYSHSTSQDEIPALLQDPRTLGRKAARRMLEILDDPDDPPHHIRIPMTLVNPSDKGETI</sequence>